<comment type="caution">
    <text evidence="10">The sequence shown here is derived from an EMBL/GenBank/DDBJ whole genome shotgun (WGS) entry which is preliminary data.</text>
</comment>
<feature type="compositionally biased region" description="Polar residues" evidence="8">
    <location>
        <begin position="1"/>
        <end position="11"/>
    </location>
</feature>
<proteinExistence type="inferred from homology"/>
<feature type="transmembrane region" description="Helical" evidence="7">
    <location>
        <begin position="244"/>
        <end position="264"/>
    </location>
</feature>
<keyword evidence="4 7" id="KW-0812">Transmembrane</keyword>
<feature type="transmembrane region" description="Helical" evidence="7">
    <location>
        <begin position="108"/>
        <end position="128"/>
    </location>
</feature>
<evidence type="ECO:0000256" key="6">
    <source>
        <dbReference type="ARBA" id="ARBA00023136"/>
    </source>
</evidence>
<feature type="compositionally biased region" description="Basic residues" evidence="8">
    <location>
        <begin position="19"/>
        <end position="35"/>
    </location>
</feature>
<dbReference type="PANTHER" id="PTHR43227">
    <property type="entry name" value="BLL4140 PROTEIN"/>
    <property type="match status" value="1"/>
</dbReference>
<feature type="transmembrane region" description="Helical" evidence="7">
    <location>
        <begin position="195"/>
        <end position="215"/>
    </location>
</feature>
<organism evidence="10 11">
    <name type="scientific">Rugosimonospora africana</name>
    <dbReference type="NCBI Taxonomy" id="556532"/>
    <lineage>
        <taxon>Bacteria</taxon>
        <taxon>Bacillati</taxon>
        <taxon>Actinomycetota</taxon>
        <taxon>Actinomycetes</taxon>
        <taxon>Micromonosporales</taxon>
        <taxon>Micromonosporaceae</taxon>
        <taxon>Rugosimonospora</taxon>
    </lineage>
</organism>
<feature type="transmembrane region" description="Helical" evidence="7">
    <location>
        <begin position="300"/>
        <end position="322"/>
    </location>
</feature>
<evidence type="ECO:0000313" key="10">
    <source>
        <dbReference type="EMBL" id="GIH15258.1"/>
    </source>
</evidence>
<keyword evidence="11" id="KW-1185">Reference proteome</keyword>
<dbReference type="InterPro" id="IPR035906">
    <property type="entry name" value="MetI-like_sf"/>
</dbReference>
<dbReference type="GO" id="GO:0005886">
    <property type="term" value="C:plasma membrane"/>
    <property type="evidence" value="ECO:0007669"/>
    <property type="project" value="UniProtKB-SubCell"/>
</dbReference>
<evidence type="ECO:0000256" key="1">
    <source>
        <dbReference type="ARBA" id="ARBA00004651"/>
    </source>
</evidence>
<keyword evidence="5 7" id="KW-1133">Transmembrane helix</keyword>
<evidence type="ECO:0000256" key="4">
    <source>
        <dbReference type="ARBA" id="ARBA00022692"/>
    </source>
</evidence>
<feature type="domain" description="ABC transmembrane type-1" evidence="9">
    <location>
        <begin position="105"/>
        <end position="319"/>
    </location>
</feature>
<gene>
    <name evidence="10" type="ORF">Raf01_34300</name>
</gene>
<feature type="transmembrane region" description="Helical" evidence="7">
    <location>
        <begin position="140"/>
        <end position="163"/>
    </location>
</feature>
<sequence length="329" mass="36251">MTITTGTSPAQIQAAGRQRWTKRRRRSERQRRSERRRSTGGVSQANRGYLFVAPFLIFFLGLFLLPLLYAAYLSLFRERLVGGTTFVGLGNYARAFGDDRLIGGVLRVARFFLLQVPIMLGLALLAALAIDSGLLRLSKVFRLSIFVPYAVPSAVAALMWGYLYGPDYGPFAQLAHRIGTGVPQFLTASHMLGSLANIVTWEFTGYDMIILYAALRSIPQDLYEAAAVDGAGAWRIAWSIKIPALRPALLLCLLFSVIGSFQLFTEPNLVQRLAPNVIDSAYTPNLYAYSLAFTSQDVNYAAAVSFLLGLVIVVASYVVLFATSRRARS</sequence>
<dbReference type="GO" id="GO:0055085">
    <property type="term" value="P:transmembrane transport"/>
    <property type="evidence" value="ECO:0007669"/>
    <property type="project" value="InterPro"/>
</dbReference>
<dbReference type="Proteomes" id="UP000642748">
    <property type="component" value="Unassembled WGS sequence"/>
</dbReference>
<dbReference type="AlphaFoldDB" id="A0A8J3QQZ2"/>
<dbReference type="Pfam" id="PF00528">
    <property type="entry name" value="BPD_transp_1"/>
    <property type="match status" value="1"/>
</dbReference>
<evidence type="ECO:0000313" key="11">
    <source>
        <dbReference type="Proteomes" id="UP000642748"/>
    </source>
</evidence>
<dbReference type="Gene3D" id="1.10.3720.10">
    <property type="entry name" value="MetI-like"/>
    <property type="match status" value="1"/>
</dbReference>
<keyword evidence="2 7" id="KW-0813">Transport</keyword>
<evidence type="ECO:0000256" key="8">
    <source>
        <dbReference type="SAM" id="MobiDB-lite"/>
    </source>
</evidence>
<dbReference type="PANTHER" id="PTHR43227:SF8">
    <property type="entry name" value="DIACETYLCHITOBIOSE UPTAKE SYSTEM PERMEASE PROTEIN DASB"/>
    <property type="match status" value="1"/>
</dbReference>
<reference evidence="10" key="1">
    <citation type="submission" date="2021-01" db="EMBL/GenBank/DDBJ databases">
        <title>Whole genome shotgun sequence of Rugosimonospora africana NBRC 104875.</title>
        <authorList>
            <person name="Komaki H."/>
            <person name="Tamura T."/>
        </authorList>
    </citation>
    <scope>NUCLEOTIDE SEQUENCE</scope>
    <source>
        <strain evidence="10">NBRC 104875</strain>
    </source>
</reference>
<dbReference type="PROSITE" id="PS50928">
    <property type="entry name" value="ABC_TM1"/>
    <property type="match status" value="1"/>
</dbReference>
<evidence type="ECO:0000256" key="2">
    <source>
        <dbReference type="ARBA" id="ARBA00022448"/>
    </source>
</evidence>
<dbReference type="InterPro" id="IPR050809">
    <property type="entry name" value="UgpAE/MalFG_permease"/>
</dbReference>
<comment type="similarity">
    <text evidence="7">Belongs to the binding-protein-dependent transport system permease family.</text>
</comment>
<dbReference type="RefSeq" id="WP_239133672.1">
    <property type="nucleotide sequence ID" value="NZ_BONZ01000032.1"/>
</dbReference>
<name>A0A8J3QQZ2_9ACTN</name>
<keyword evidence="6 7" id="KW-0472">Membrane</keyword>
<evidence type="ECO:0000256" key="5">
    <source>
        <dbReference type="ARBA" id="ARBA00022989"/>
    </source>
</evidence>
<evidence type="ECO:0000259" key="9">
    <source>
        <dbReference type="PROSITE" id="PS50928"/>
    </source>
</evidence>
<dbReference type="EMBL" id="BONZ01000032">
    <property type="protein sequence ID" value="GIH15258.1"/>
    <property type="molecule type" value="Genomic_DNA"/>
</dbReference>
<dbReference type="CDD" id="cd06261">
    <property type="entry name" value="TM_PBP2"/>
    <property type="match status" value="1"/>
</dbReference>
<protein>
    <submittedName>
        <fullName evidence="10">ABC transporter permease</fullName>
    </submittedName>
</protein>
<accession>A0A8J3QQZ2</accession>
<evidence type="ECO:0000256" key="3">
    <source>
        <dbReference type="ARBA" id="ARBA00022475"/>
    </source>
</evidence>
<feature type="region of interest" description="Disordered" evidence="8">
    <location>
        <begin position="1"/>
        <end position="40"/>
    </location>
</feature>
<comment type="subcellular location">
    <subcellularLocation>
        <location evidence="1 7">Cell membrane</location>
        <topology evidence="1 7">Multi-pass membrane protein</topology>
    </subcellularLocation>
</comment>
<feature type="transmembrane region" description="Helical" evidence="7">
    <location>
        <begin position="49"/>
        <end position="72"/>
    </location>
</feature>
<dbReference type="InterPro" id="IPR000515">
    <property type="entry name" value="MetI-like"/>
</dbReference>
<dbReference type="SUPFAM" id="SSF161098">
    <property type="entry name" value="MetI-like"/>
    <property type="match status" value="1"/>
</dbReference>
<keyword evidence="3" id="KW-1003">Cell membrane</keyword>
<evidence type="ECO:0000256" key="7">
    <source>
        <dbReference type="RuleBase" id="RU363032"/>
    </source>
</evidence>